<evidence type="ECO:0000313" key="5">
    <source>
        <dbReference type="EMBL" id="ADM26873.1"/>
    </source>
</evidence>
<dbReference type="InterPro" id="IPR004948">
    <property type="entry name" value="Nuc-triphosphatase_THEP1"/>
</dbReference>
<reference evidence="5 6" key="1">
    <citation type="journal article" date="2010" name="Stand. Genomic Sci.">
        <title>Complete genome sequence of Ignisphaera aggregans type strain (AQ1.S1).</title>
        <authorList>
            <person name="Goker M."/>
            <person name="Held B."/>
            <person name="Lapidus A."/>
            <person name="Nolan M."/>
            <person name="Spring S."/>
            <person name="Yasawong M."/>
            <person name="Lucas S."/>
            <person name="Glavina Del Rio T."/>
            <person name="Tice H."/>
            <person name="Cheng J.F."/>
            <person name="Goodwin L."/>
            <person name="Tapia R."/>
            <person name="Pitluck S."/>
            <person name="Liolios K."/>
            <person name="Ivanova N."/>
            <person name="Mavromatis K."/>
            <person name="Mikhailova N."/>
            <person name="Pati A."/>
            <person name="Chen A."/>
            <person name="Palaniappan K."/>
            <person name="Brambilla E."/>
            <person name="Land M."/>
            <person name="Hauser L."/>
            <person name="Chang Y.J."/>
            <person name="Jeffries C.D."/>
            <person name="Brettin T."/>
            <person name="Detter J.C."/>
            <person name="Han C."/>
            <person name="Rohde M."/>
            <person name="Sikorski J."/>
            <person name="Woyke T."/>
            <person name="Bristow J."/>
            <person name="Eisen J.A."/>
            <person name="Markowitz V."/>
            <person name="Hugenholtz P."/>
            <person name="Kyrpides N.C."/>
            <person name="Klenk H.P."/>
        </authorList>
    </citation>
    <scope>NUCLEOTIDE SEQUENCE [LARGE SCALE GENOMIC DNA]</scope>
    <source>
        <strain evidence="6">DSM 17230 / JCM 13409 / AQ1.S1</strain>
    </source>
</reference>
<comment type="catalytic activity">
    <reaction evidence="4">
        <text>a ribonucleoside 5'-triphosphate + H2O = a ribonucleoside 5'-diphosphate + phosphate + H(+)</text>
        <dbReference type="Rhea" id="RHEA:23680"/>
        <dbReference type="ChEBI" id="CHEBI:15377"/>
        <dbReference type="ChEBI" id="CHEBI:15378"/>
        <dbReference type="ChEBI" id="CHEBI:43474"/>
        <dbReference type="ChEBI" id="CHEBI:57930"/>
        <dbReference type="ChEBI" id="CHEBI:61557"/>
        <dbReference type="EC" id="3.6.1.15"/>
    </reaction>
</comment>
<dbReference type="HOGENOM" id="CLU_103145_1_0_2"/>
<sequence>MIVVITGRPGVGKSTVFNRVVSRLKDLGLKIYGFYCPEVREGSRRIGFKIIDIHTNDQGWLAISMDKAIQMGFNRYSKRIGRYFVVYDEAKTIGINALRRIYSDPNGILGIDEIGPMELSIDELRKEIISAIMKSNKAILVVHRNLSDRDIIDIFKRRNALFYTVLESNREFIHDEIVKMFVNISTM</sequence>
<organism evidence="5 6">
    <name type="scientific">Ignisphaera aggregans (strain DSM 17230 / JCM 13409 / AQ1.S1)</name>
    <dbReference type="NCBI Taxonomy" id="583356"/>
    <lineage>
        <taxon>Archaea</taxon>
        <taxon>Thermoproteota</taxon>
        <taxon>Thermoprotei</taxon>
        <taxon>Desulfurococcales</taxon>
        <taxon>Desulfurococcaceae</taxon>
        <taxon>Ignisphaera</taxon>
    </lineage>
</organism>
<dbReference type="HAMAP" id="MF_00796">
    <property type="entry name" value="NTPase_1"/>
    <property type="match status" value="1"/>
</dbReference>
<dbReference type="STRING" id="583356.Igag_0020"/>
<name>E0SPD0_IGNAA</name>
<keyword evidence="1 4" id="KW-0547">Nucleotide-binding</keyword>
<proteinExistence type="inferred from homology"/>
<evidence type="ECO:0000256" key="3">
    <source>
        <dbReference type="ARBA" id="ARBA00022840"/>
    </source>
</evidence>
<dbReference type="KEGG" id="iag:Igag_0020"/>
<dbReference type="Gene3D" id="3.40.50.300">
    <property type="entry name" value="P-loop containing nucleotide triphosphate hydrolases"/>
    <property type="match status" value="1"/>
</dbReference>
<dbReference type="PANTHER" id="PTHR43146">
    <property type="entry name" value="CANCER-RELATED NUCLEOSIDE-TRIPHOSPHATASE"/>
    <property type="match status" value="1"/>
</dbReference>
<dbReference type="Proteomes" id="UP000001304">
    <property type="component" value="Chromosome"/>
</dbReference>
<evidence type="ECO:0000313" key="6">
    <source>
        <dbReference type="Proteomes" id="UP000001304"/>
    </source>
</evidence>
<dbReference type="AlphaFoldDB" id="E0SPD0"/>
<accession>E0SPD0</accession>
<protein>
    <recommendedName>
        <fullName evidence="4">Nucleoside-triphosphatase Igag_0020</fullName>
        <shortName evidence="4">NTPase</shortName>
        <ecNumber evidence="4">3.6.1.15</ecNumber>
    </recommendedName>
    <alternativeName>
        <fullName evidence="4">Nucleoside triphosphate phosphohydrolase</fullName>
    </alternativeName>
</protein>
<dbReference type="Pfam" id="PF03266">
    <property type="entry name" value="NTPase_1"/>
    <property type="match status" value="1"/>
</dbReference>
<evidence type="ECO:0000256" key="4">
    <source>
        <dbReference type="HAMAP-Rule" id="MF_00796"/>
    </source>
</evidence>
<keyword evidence="2 4" id="KW-0378">Hydrolase</keyword>
<evidence type="ECO:0000256" key="2">
    <source>
        <dbReference type="ARBA" id="ARBA00022801"/>
    </source>
</evidence>
<feature type="binding site" evidence="4">
    <location>
        <begin position="108"/>
        <end position="115"/>
    </location>
    <ligand>
        <name>ATP</name>
        <dbReference type="ChEBI" id="CHEBI:30616"/>
    </ligand>
</feature>
<dbReference type="EMBL" id="CP002098">
    <property type="protein sequence ID" value="ADM26873.1"/>
    <property type="molecule type" value="Genomic_DNA"/>
</dbReference>
<comment type="similarity">
    <text evidence="4">Belongs to the THEP1 NTPase family.</text>
</comment>
<dbReference type="GO" id="GO:0017111">
    <property type="term" value="F:ribonucleoside triphosphate phosphatase activity"/>
    <property type="evidence" value="ECO:0007669"/>
    <property type="project" value="UniProtKB-UniRule"/>
</dbReference>
<dbReference type="GO" id="GO:0005524">
    <property type="term" value="F:ATP binding"/>
    <property type="evidence" value="ECO:0007669"/>
    <property type="project" value="UniProtKB-UniRule"/>
</dbReference>
<feature type="binding site" evidence="4">
    <location>
        <begin position="7"/>
        <end position="14"/>
    </location>
    <ligand>
        <name>ATP</name>
        <dbReference type="ChEBI" id="CHEBI:30616"/>
    </ligand>
</feature>
<dbReference type="BioCyc" id="IAGG583356:GHAH-21-MONOMER"/>
<comment type="function">
    <text evidence="4">Has nucleotide phosphatase activity towards ATP, GTP, CTP, TTP and UTP. May hydrolyze nucleoside diphosphates with lower efficiency.</text>
</comment>
<dbReference type="EC" id="3.6.1.15" evidence="4"/>
<gene>
    <name evidence="5" type="ordered locus">Igag_0020</name>
</gene>
<dbReference type="PANTHER" id="PTHR43146:SF1">
    <property type="entry name" value="CANCER-RELATED NUCLEOSIDE-TRIPHOSPHATASE"/>
    <property type="match status" value="1"/>
</dbReference>
<evidence type="ECO:0000256" key="1">
    <source>
        <dbReference type="ARBA" id="ARBA00022741"/>
    </source>
</evidence>
<dbReference type="InterPro" id="IPR027417">
    <property type="entry name" value="P-loop_NTPase"/>
</dbReference>
<dbReference type="SUPFAM" id="SSF52540">
    <property type="entry name" value="P-loop containing nucleoside triphosphate hydrolases"/>
    <property type="match status" value="1"/>
</dbReference>
<keyword evidence="3 4" id="KW-0067">ATP-binding</keyword>
<keyword evidence="6" id="KW-1185">Reference proteome</keyword>